<dbReference type="InterPro" id="IPR029044">
    <property type="entry name" value="Nucleotide-diphossugar_trans"/>
</dbReference>
<proteinExistence type="predicted"/>
<dbReference type="RefSeq" id="WP_369715813.1">
    <property type="nucleotide sequence ID" value="NZ_CP165647.1"/>
</dbReference>
<dbReference type="Pfam" id="PF00535">
    <property type="entry name" value="Glycos_transf_2"/>
    <property type="match status" value="1"/>
</dbReference>
<dbReference type="AlphaFoldDB" id="A0AB39V3F0"/>
<name>A0AB39V3F0_9FUSO</name>
<dbReference type="SUPFAM" id="SSF53448">
    <property type="entry name" value="Nucleotide-diphospho-sugar transferases"/>
    <property type="match status" value="1"/>
</dbReference>
<evidence type="ECO:0000259" key="1">
    <source>
        <dbReference type="Pfam" id="PF00535"/>
    </source>
</evidence>
<dbReference type="EMBL" id="CP165647">
    <property type="protein sequence ID" value="XDU62168.1"/>
    <property type="molecule type" value="Genomic_DNA"/>
</dbReference>
<feature type="domain" description="Glycosyltransferase 2-like" evidence="1">
    <location>
        <begin position="4"/>
        <end position="110"/>
    </location>
</feature>
<reference evidence="2" key="1">
    <citation type="submission" date="2024-07" db="EMBL/GenBank/DDBJ databases">
        <authorList>
            <person name="Li X.-J."/>
            <person name="Wang X."/>
        </authorList>
    </citation>
    <scope>NUCLEOTIDE SEQUENCE</scope>
    <source>
        <strain evidence="2">HSP-536</strain>
    </source>
</reference>
<dbReference type="KEGG" id="lala:AB8B28_11095"/>
<dbReference type="InterPro" id="IPR001173">
    <property type="entry name" value="Glyco_trans_2-like"/>
</dbReference>
<dbReference type="PANTHER" id="PTHR48090">
    <property type="entry name" value="UNDECAPRENYL-PHOSPHATE 4-DEOXY-4-FORMAMIDO-L-ARABINOSE TRANSFERASE-RELATED"/>
    <property type="match status" value="1"/>
</dbReference>
<dbReference type="CDD" id="cd04179">
    <property type="entry name" value="DPM_DPG-synthase_like"/>
    <property type="match status" value="1"/>
</dbReference>
<organism evidence="2">
    <name type="scientific">Leptotrichia alba</name>
    <dbReference type="NCBI Taxonomy" id="3239304"/>
    <lineage>
        <taxon>Bacteria</taxon>
        <taxon>Fusobacteriati</taxon>
        <taxon>Fusobacteriota</taxon>
        <taxon>Fusobacteriia</taxon>
        <taxon>Fusobacteriales</taxon>
        <taxon>Leptotrichiaceae</taxon>
        <taxon>Leptotrichia</taxon>
    </lineage>
</organism>
<protein>
    <submittedName>
        <fullName evidence="2">Glycosyltransferase family 2 protein</fullName>
    </submittedName>
</protein>
<gene>
    <name evidence="2" type="ORF">AB8B28_11095</name>
</gene>
<evidence type="ECO:0000313" key="2">
    <source>
        <dbReference type="EMBL" id="XDU62168.1"/>
    </source>
</evidence>
<sequence>MKMSIVIPCYNEEENIPIILDKFDSILTNEDIEIILVNNGSTDNSDEVLKKLLPKYLFARTVLVPINKGYGYGILQGLKEAKGDFLGWMHADMQTTPSDVLKSYKILEENSWNKNIFLKGRRRKRPLFKRIVTLGMSLFESILFGEILHDIGAQPNFFSKEFFNSWINPPVDFAFDTYAFYMAKKNKMKIIRYDIMFSERINGRAFFGTGLPAVFKATKRMVISTYNLKKQLKRRGEKL</sequence>
<dbReference type="Gene3D" id="3.90.550.10">
    <property type="entry name" value="Spore Coat Polysaccharide Biosynthesis Protein SpsA, Chain A"/>
    <property type="match status" value="1"/>
</dbReference>
<accession>A0AB39V3F0</accession>
<dbReference type="InterPro" id="IPR050256">
    <property type="entry name" value="Glycosyltransferase_2"/>
</dbReference>